<dbReference type="InterPro" id="IPR029058">
    <property type="entry name" value="AB_hydrolase_fold"/>
</dbReference>
<dbReference type="GO" id="GO:0016787">
    <property type="term" value="F:hydrolase activity"/>
    <property type="evidence" value="ECO:0007669"/>
    <property type="project" value="UniProtKB-KW"/>
</dbReference>
<organism evidence="2 3">
    <name type="scientific">Streptomyces johnsoniae</name>
    <dbReference type="NCBI Taxonomy" id="3075532"/>
    <lineage>
        <taxon>Bacteria</taxon>
        <taxon>Bacillati</taxon>
        <taxon>Actinomycetota</taxon>
        <taxon>Actinomycetes</taxon>
        <taxon>Kitasatosporales</taxon>
        <taxon>Streptomycetaceae</taxon>
        <taxon>Streptomyces</taxon>
    </lineage>
</organism>
<dbReference type="InterPro" id="IPR051044">
    <property type="entry name" value="MAG_DAG_Lipase"/>
</dbReference>
<dbReference type="PANTHER" id="PTHR11614">
    <property type="entry name" value="PHOSPHOLIPASE-RELATED"/>
    <property type="match status" value="1"/>
</dbReference>
<evidence type="ECO:0000313" key="3">
    <source>
        <dbReference type="Proteomes" id="UP001183615"/>
    </source>
</evidence>
<dbReference type="InterPro" id="IPR022742">
    <property type="entry name" value="Hydrolase_4"/>
</dbReference>
<accession>A0ABU2S8V6</accession>
<name>A0ABU2S8V6_9ACTN</name>
<dbReference type="SUPFAM" id="SSF53474">
    <property type="entry name" value="alpha/beta-Hydrolases"/>
    <property type="match status" value="1"/>
</dbReference>
<sequence>MRELDTRRCPVVEGVPADEETLALHTWDDGRPGLADLFYVHGLQSHAGWLFETGPALLKRGVRLTVLDRRGSGASTGPRGHLPDARTALADYGAALARLVATASRPVTVLGQSFGGGLVAAMVASGRVPHGSRIVLCAPALGQQRARFDEAARARVLSERGLDPSVVRIEDEQYTNLPGYLRLMANDGLMVRSVTKSFRAAMVETEDLYVAAGPGPWVDRHVWVAYPEQDSIIDLRASESLLAALAPQAVSRRFPVSSHYLEFTDAQEQYWDWVAAVVRGGGEP</sequence>
<keyword evidence="2" id="KW-0378">Hydrolase</keyword>
<dbReference type="Pfam" id="PF12146">
    <property type="entry name" value="Hydrolase_4"/>
    <property type="match status" value="1"/>
</dbReference>
<dbReference type="Gene3D" id="3.40.50.1820">
    <property type="entry name" value="alpha/beta hydrolase"/>
    <property type="match status" value="1"/>
</dbReference>
<proteinExistence type="predicted"/>
<reference evidence="3" key="1">
    <citation type="submission" date="2023-07" db="EMBL/GenBank/DDBJ databases">
        <title>30 novel species of actinomycetes from the DSMZ collection.</title>
        <authorList>
            <person name="Nouioui I."/>
        </authorList>
    </citation>
    <scope>NUCLEOTIDE SEQUENCE [LARGE SCALE GENOMIC DNA]</scope>
    <source>
        <strain evidence="3">DSM 41886</strain>
    </source>
</reference>
<feature type="domain" description="Serine aminopeptidase S33" evidence="1">
    <location>
        <begin position="37"/>
        <end position="248"/>
    </location>
</feature>
<protein>
    <submittedName>
        <fullName evidence="2">Alpha/beta fold hydrolase</fullName>
    </submittedName>
</protein>
<comment type="caution">
    <text evidence="2">The sequence shown here is derived from an EMBL/GenBank/DDBJ whole genome shotgun (WGS) entry which is preliminary data.</text>
</comment>
<evidence type="ECO:0000259" key="1">
    <source>
        <dbReference type="Pfam" id="PF12146"/>
    </source>
</evidence>
<dbReference type="Proteomes" id="UP001183615">
    <property type="component" value="Unassembled WGS sequence"/>
</dbReference>
<dbReference type="RefSeq" id="WP_311619622.1">
    <property type="nucleotide sequence ID" value="NZ_JAVREV010000013.1"/>
</dbReference>
<gene>
    <name evidence="2" type="ORF">RM779_22870</name>
</gene>
<keyword evidence="3" id="KW-1185">Reference proteome</keyword>
<dbReference type="EMBL" id="JAVREV010000013">
    <property type="protein sequence ID" value="MDT0445418.1"/>
    <property type="molecule type" value="Genomic_DNA"/>
</dbReference>
<evidence type="ECO:0000313" key="2">
    <source>
        <dbReference type="EMBL" id="MDT0445418.1"/>
    </source>
</evidence>